<dbReference type="InterPro" id="IPR014757">
    <property type="entry name" value="Tscrpt_reg_IclR_C"/>
</dbReference>
<reference evidence="7" key="1">
    <citation type="journal article" date="2019" name="Int. J. Syst. Evol. Microbiol.">
        <title>The Global Catalogue of Microorganisms (GCM) 10K type strain sequencing project: providing services to taxonomists for standard genome sequencing and annotation.</title>
        <authorList>
            <consortium name="The Broad Institute Genomics Platform"/>
            <consortium name="The Broad Institute Genome Sequencing Center for Infectious Disease"/>
            <person name="Wu L."/>
            <person name="Ma J."/>
        </authorList>
    </citation>
    <scope>NUCLEOTIDE SEQUENCE [LARGE SCALE GENOMIC DNA]</scope>
    <source>
        <strain evidence="7">KCTC 52366</strain>
    </source>
</reference>
<dbReference type="InterPro" id="IPR036388">
    <property type="entry name" value="WH-like_DNA-bd_sf"/>
</dbReference>
<dbReference type="InterPro" id="IPR005471">
    <property type="entry name" value="Tscrpt_reg_IclR_N"/>
</dbReference>
<dbReference type="Proteomes" id="UP001595632">
    <property type="component" value="Unassembled WGS sequence"/>
</dbReference>
<accession>A0ABV7GS83</accession>
<dbReference type="SUPFAM" id="SSF46785">
    <property type="entry name" value="Winged helix' DNA-binding domain"/>
    <property type="match status" value="1"/>
</dbReference>
<dbReference type="SUPFAM" id="SSF63829">
    <property type="entry name" value="Calcium-dependent phosphotriesterase"/>
    <property type="match status" value="1"/>
</dbReference>
<dbReference type="Pfam" id="PF01614">
    <property type="entry name" value="IclR_C"/>
    <property type="match status" value="1"/>
</dbReference>
<dbReference type="SUPFAM" id="SSF55781">
    <property type="entry name" value="GAF domain-like"/>
    <property type="match status" value="1"/>
</dbReference>
<feature type="domain" description="IclR-ED" evidence="5">
    <location>
        <begin position="85"/>
        <end position="268"/>
    </location>
</feature>
<dbReference type="InterPro" id="IPR013658">
    <property type="entry name" value="SGL"/>
</dbReference>
<keyword evidence="3" id="KW-0804">Transcription</keyword>
<dbReference type="InterPro" id="IPR036390">
    <property type="entry name" value="WH_DNA-bd_sf"/>
</dbReference>
<dbReference type="PROSITE" id="PS51077">
    <property type="entry name" value="HTH_ICLR"/>
    <property type="match status" value="1"/>
</dbReference>
<comment type="similarity">
    <text evidence="1">Belongs to the SMP-30/CGR1 family.</text>
</comment>
<protein>
    <submittedName>
        <fullName evidence="6">SMP-30/gluconolactonase/LRE family protein</fullName>
    </submittedName>
</protein>
<evidence type="ECO:0000259" key="4">
    <source>
        <dbReference type="PROSITE" id="PS51077"/>
    </source>
</evidence>
<evidence type="ECO:0000256" key="1">
    <source>
        <dbReference type="ARBA" id="ARBA00008853"/>
    </source>
</evidence>
<dbReference type="Pfam" id="PF08450">
    <property type="entry name" value="SGL"/>
    <property type="match status" value="1"/>
</dbReference>
<evidence type="ECO:0000259" key="5">
    <source>
        <dbReference type="PROSITE" id="PS51078"/>
    </source>
</evidence>
<organism evidence="6 7">
    <name type="scientific">Psychromarinibacter halotolerans</name>
    <dbReference type="NCBI Taxonomy" id="1775175"/>
    <lineage>
        <taxon>Bacteria</taxon>
        <taxon>Pseudomonadati</taxon>
        <taxon>Pseudomonadota</taxon>
        <taxon>Alphaproteobacteria</taxon>
        <taxon>Rhodobacterales</taxon>
        <taxon>Paracoccaceae</taxon>
        <taxon>Psychromarinibacter</taxon>
    </lineage>
</organism>
<evidence type="ECO:0000256" key="2">
    <source>
        <dbReference type="ARBA" id="ARBA00023015"/>
    </source>
</evidence>
<keyword evidence="2" id="KW-0805">Transcription regulation</keyword>
<dbReference type="EMBL" id="JBHRTB010000010">
    <property type="protein sequence ID" value="MFC3142406.1"/>
    <property type="molecule type" value="Genomic_DNA"/>
</dbReference>
<dbReference type="InterPro" id="IPR005511">
    <property type="entry name" value="SMP-30"/>
</dbReference>
<dbReference type="PROSITE" id="PS51078">
    <property type="entry name" value="ICLR_ED"/>
    <property type="match status" value="1"/>
</dbReference>
<dbReference type="RefSeq" id="WP_275633949.1">
    <property type="nucleotide sequence ID" value="NZ_JARGYD010000007.1"/>
</dbReference>
<evidence type="ECO:0000313" key="6">
    <source>
        <dbReference type="EMBL" id="MFC3142406.1"/>
    </source>
</evidence>
<name>A0ABV7GS83_9RHOB</name>
<dbReference type="Pfam" id="PF09339">
    <property type="entry name" value="HTH_IclR"/>
    <property type="match status" value="1"/>
</dbReference>
<gene>
    <name evidence="6" type="ORF">ACFOGP_06785</name>
</gene>
<dbReference type="PRINTS" id="PR01790">
    <property type="entry name" value="SMP30FAMILY"/>
</dbReference>
<dbReference type="PANTHER" id="PTHR10907">
    <property type="entry name" value="REGUCALCIN"/>
    <property type="match status" value="1"/>
</dbReference>
<proteinExistence type="inferred from homology"/>
<comment type="caution">
    <text evidence="6">The sequence shown here is derived from an EMBL/GenBank/DDBJ whole genome shotgun (WGS) entry which is preliminary data.</text>
</comment>
<dbReference type="InterPro" id="IPR011042">
    <property type="entry name" value="6-blade_b-propeller_TolB-like"/>
</dbReference>
<dbReference type="Gene3D" id="1.10.10.10">
    <property type="entry name" value="Winged helix-like DNA-binding domain superfamily/Winged helix DNA-binding domain"/>
    <property type="match status" value="1"/>
</dbReference>
<sequence>MPRKAQVTTIESPDEATVQPGMQALQRGLHILELVASRDGPVRFTTLLEASALPKGTLHRILQTLIDERYLSLDDRSQSYALGSKPFQLAHRVWDQFDLRGAAEPELERLADLTGEAVRLGIVDGDKVLYIDQRDTPRQVRLANGTGARSAIHATALGKAMAAHMTEAERQRLLKDVDLESFTDKTIVEAGDLGQQLNIVKARGYAISNGEQYDDVSAVAAAILDHRARPLAAIGIVGPSYRLPTETLHSYGREVIEAARRISGNIGELAMSIAINPRPLDIGRDDIACAIPGEDFLGEGPFWDADAQRLHWVDILAPGLLSGDPATGERSFRPMPELVGVAIPKASGGFVCATETGIKTISATGEIAVLAEPEADRPGNRFNDGKCDSRGRLWVGSLAINTEPGRGRLWRVDPDGSFALMEEGLHISNGLGWSPDERTFYFTDGPKTIWAYDFDAAAGTISNKRAFAEFGPGDGVPDGLTVDAEGYVWVAIWDGWAVRRYAPDGRLDRTISLPVPRPTSCTFGGPDMDRLFVTSARIRLSAKHLAEAPLSGSVFALDAGVTGQKDKIFAG</sequence>
<evidence type="ECO:0000313" key="7">
    <source>
        <dbReference type="Proteomes" id="UP001595632"/>
    </source>
</evidence>
<feature type="domain" description="HTH iclR-type" evidence="4">
    <location>
        <begin position="22"/>
        <end position="84"/>
    </location>
</feature>
<dbReference type="InterPro" id="IPR029016">
    <property type="entry name" value="GAF-like_dom_sf"/>
</dbReference>
<dbReference type="PANTHER" id="PTHR10907:SF47">
    <property type="entry name" value="REGUCALCIN"/>
    <property type="match status" value="1"/>
</dbReference>
<dbReference type="Gene3D" id="3.30.450.40">
    <property type="match status" value="1"/>
</dbReference>
<evidence type="ECO:0000256" key="3">
    <source>
        <dbReference type="ARBA" id="ARBA00023163"/>
    </source>
</evidence>
<keyword evidence="7" id="KW-1185">Reference proteome</keyword>
<dbReference type="Gene3D" id="2.120.10.30">
    <property type="entry name" value="TolB, C-terminal domain"/>
    <property type="match status" value="1"/>
</dbReference>
<dbReference type="SMART" id="SM00346">
    <property type="entry name" value="HTH_ICLR"/>
    <property type="match status" value="1"/>
</dbReference>